<reference evidence="3 4" key="1">
    <citation type="submission" date="2020-09" db="EMBL/GenBank/DDBJ databases">
        <authorList>
            <person name="Ashkenazy H."/>
        </authorList>
    </citation>
    <scope>NUCLEOTIDE SEQUENCE [LARGE SCALE GENOMIC DNA]</scope>
    <source>
        <strain evidence="4">cv. Cdm-0</strain>
    </source>
</reference>
<dbReference type="PANTHER" id="PTHR34146:SF3">
    <property type="entry name" value="POLYNUCLEOTIDYL TRANSFERASE, RIBONUCLEASE H-LIKE SUPERFAMILY PROTEIN"/>
    <property type="match status" value="1"/>
</dbReference>
<evidence type="ECO:0000313" key="3">
    <source>
        <dbReference type="EMBL" id="CAD5318757.1"/>
    </source>
</evidence>
<dbReference type="CDD" id="cd06222">
    <property type="entry name" value="RNase_H_like"/>
    <property type="match status" value="1"/>
</dbReference>
<dbReference type="Gene3D" id="3.30.420.10">
    <property type="entry name" value="Ribonuclease H-like superfamily/Ribonuclease H"/>
    <property type="match status" value="1"/>
</dbReference>
<evidence type="ECO:0000259" key="2">
    <source>
        <dbReference type="Pfam" id="PF13966"/>
    </source>
</evidence>
<gene>
    <name evidence="3" type="ORF">AT9943_LOCUS6971</name>
</gene>
<feature type="domain" description="RNase H type-1" evidence="1">
    <location>
        <begin position="314"/>
        <end position="437"/>
    </location>
</feature>
<feature type="domain" description="Reverse transcriptase zinc-binding" evidence="2">
    <location>
        <begin position="95"/>
        <end position="192"/>
    </location>
</feature>
<protein>
    <submittedName>
        <fullName evidence="3">(thale cress) hypothetical protein</fullName>
    </submittedName>
</protein>
<name>A0A7G2E709_ARATH</name>
<dbReference type="PANTHER" id="PTHR34146">
    <property type="entry name" value="POLYNUCLEOTIDYL TRANSFERASE, RIBONUCLEASE H-LIKE SUPERFAMILY PROTEIN-RELATED"/>
    <property type="match status" value="1"/>
</dbReference>
<dbReference type="Proteomes" id="UP000516314">
    <property type="component" value="Chromosome 2"/>
</dbReference>
<dbReference type="InterPro" id="IPR036397">
    <property type="entry name" value="RNaseH_sf"/>
</dbReference>
<proteinExistence type="predicted"/>
<dbReference type="GO" id="GO:0003676">
    <property type="term" value="F:nucleic acid binding"/>
    <property type="evidence" value="ECO:0007669"/>
    <property type="project" value="InterPro"/>
</dbReference>
<organism evidence="3 4">
    <name type="scientific">Arabidopsis thaliana</name>
    <name type="common">Mouse-ear cress</name>
    <dbReference type="NCBI Taxonomy" id="3702"/>
    <lineage>
        <taxon>Eukaryota</taxon>
        <taxon>Viridiplantae</taxon>
        <taxon>Streptophyta</taxon>
        <taxon>Embryophyta</taxon>
        <taxon>Tracheophyta</taxon>
        <taxon>Spermatophyta</taxon>
        <taxon>Magnoliopsida</taxon>
        <taxon>eudicotyledons</taxon>
        <taxon>Gunneridae</taxon>
        <taxon>Pentapetalae</taxon>
        <taxon>rosids</taxon>
        <taxon>malvids</taxon>
        <taxon>Brassicales</taxon>
        <taxon>Brassicaceae</taxon>
        <taxon>Camelineae</taxon>
        <taxon>Arabidopsis</taxon>
    </lineage>
</organism>
<dbReference type="SUPFAM" id="SSF53098">
    <property type="entry name" value="Ribonuclease H-like"/>
    <property type="match status" value="1"/>
</dbReference>
<evidence type="ECO:0000313" key="4">
    <source>
        <dbReference type="Proteomes" id="UP000516314"/>
    </source>
</evidence>
<dbReference type="AlphaFoldDB" id="A0A7G2E709"/>
<accession>A0A7G2E709</accession>
<dbReference type="Pfam" id="PF13456">
    <property type="entry name" value="RVT_3"/>
    <property type="match status" value="1"/>
</dbReference>
<dbReference type="InterPro" id="IPR044730">
    <property type="entry name" value="RNase_H-like_dom_plant"/>
</dbReference>
<dbReference type="EMBL" id="LR881467">
    <property type="protein sequence ID" value="CAD5318757.1"/>
    <property type="molecule type" value="Genomic_DNA"/>
</dbReference>
<dbReference type="InterPro" id="IPR012337">
    <property type="entry name" value="RNaseH-like_sf"/>
</dbReference>
<dbReference type="GO" id="GO:0004523">
    <property type="term" value="F:RNA-DNA hybrid ribonuclease activity"/>
    <property type="evidence" value="ECO:0007669"/>
    <property type="project" value="InterPro"/>
</dbReference>
<dbReference type="InterPro" id="IPR026960">
    <property type="entry name" value="RVT-Znf"/>
</dbReference>
<dbReference type="InterPro" id="IPR002156">
    <property type="entry name" value="RNaseH_domain"/>
</dbReference>
<sequence>MQKLQVNPAMRGKASSMLWKDNWLPLNPPRPPVGTCDSIYSQLKVSDLLIEGRWNEDLLCKLIHQNDIPHIRAIRPSITGANDAITWIYTHDGNYSVKSGYHLLRKLSQQQHASLPSPNEVSAQTVFTNIWKQNAPPKIKHFWWRSAHNALPTAGNLKRRRLITGDTCQRCGEASEDVNHLLFHCRVSKEIWEQAHIKLCPGDSLMSNSFNQNLESIQKLNQSARKDVSLFPFIGWRIWKMRNDLIFNNKRWSIPDSIQKALIDQQQWKESLNCNEQQQRKPQLHDSHNNIVLRRPSEDFKNTIVKANKYCCFVDASWISPTDCAGIGWILYDRKAQFVLRGMSSIPPTSTPLEAEAEALKLAMIHLQRLGYEDIIFHGDAAALFQPITRTTHSCEYSPIATFLRDIENIGRRYKSIGFSKIPRVLNFKADRLAKTARVQNSVFVISWNAV</sequence>
<dbReference type="Pfam" id="PF13966">
    <property type="entry name" value="zf-RVT"/>
    <property type="match status" value="1"/>
</dbReference>
<evidence type="ECO:0000259" key="1">
    <source>
        <dbReference type="Pfam" id="PF13456"/>
    </source>
</evidence>